<dbReference type="InterPro" id="IPR005119">
    <property type="entry name" value="LysR_subst-bd"/>
</dbReference>
<name>A0ABM6F9R0_9BURK</name>
<dbReference type="InterPro" id="IPR036390">
    <property type="entry name" value="WH_DNA-bd_sf"/>
</dbReference>
<evidence type="ECO:0000256" key="3">
    <source>
        <dbReference type="ARBA" id="ARBA00023125"/>
    </source>
</evidence>
<evidence type="ECO:0000256" key="1">
    <source>
        <dbReference type="ARBA" id="ARBA00009437"/>
    </source>
</evidence>
<evidence type="ECO:0000313" key="6">
    <source>
        <dbReference type="EMBL" id="AOZ08380.1"/>
    </source>
</evidence>
<dbReference type="Gene3D" id="1.10.10.10">
    <property type="entry name" value="Winged helix-like DNA-binding domain superfamily/Winged helix DNA-binding domain"/>
    <property type="match status" value="1"/>
</dbReference>
<dbReference type="InterPro" id="IPR036388">
    <property type="entry name" value="WH-like_DNA-bd_sf"/>
</dbReference>
<dbReference type="Pfam" id="PF00126">
    <property type="entry name" value="HTH_1"/>
    <property type="match status" value="1"/>
</dbReference>
<dbReference type="EMBL" id="CP017755">
    <property type="protein sequence ID" value="AOZ08380.1"/>
    <property type="molecule type" value="Genomic_DNA"/>
</dbReference>
<dbReference type="Gene3D" id="3.40.190.290">
    <property type="match status" value="1"/>
</dbReference>
<gene>
    <name evidence="6" type="ORF">BKK80_20635</name>
</gene>
<keyword evidence="4" id="KW-0804">Transcription</keyword>
<evidence type="ECO:0000256" key="2">
    <source>
        <dbReference type="ARBA" id="ARBA00023015"/>
    </source>
</evidence>
<evidence type="ECO:0000259" key="5">
    <source>
        <dbReference type="PROSITE" id="PS50931"/>
    </source>
</evidence>
<dbReference type="PANTHER" id="PTHR30419:SF2">
    <property type="entry name" value="LYSR FAMILY TRANSCRIPTIONAL REGULATOR"/>
    <property type="match status" value="1"/>
</dbReference>
<dbReference type="Pfam" id="PF03466">
    <property type="entry name" value="LysR_substrate"/>
    <property type="match status" value="1"/>
</dbReference>
<organism evidence="6 7">
    <name type="scientific">Cupriavidus malaysiensis</name>
    <dbReference type="NCBI Taxonomy" id="367825"/>
    <lineage>
        <taxon>Bacteria</taxon>
        <taxon>Pseudomonadati</taxon>
        <taxon>Pseudomonadota</taxon>
        <taxon>Betaproteobacteria</taxon>
        <taxon>Burkholderiales</taxon>
        <taxon>Burkholderiaceae</taxon>
        <taxon>Cupriavidus</taxon>
    </lineage>
</organism>
<evidence type="ECO:0000256" key="4">
    <source>
        <dbReference type="ARBA" id="ARBA00023163"/>
    </source>
</evidence>
<feature type="domain" description="HTH lysR-type" evidence="5">
    <location>
        <begin position="1"/>
        <end position="60"/>
    </location>
</feature>
<sequence>MRYELTDLRLFQAIAQAQSLSNGAAAVHITASAASYRLKNLEHALGTPLFVRSARGMELTPAGETLLVHVRELLLGVERMHGEVGRFSSGLRGHIKLLANSSSLNGFIIPSVSRFLSAHPEVNIDLEERASEAILAAVAAQEADIGILAAAVDTPGVRASRYAVDELILAVPPGHPLLRLPGLAAGIRFGAALGFDFVCMSRASSNYLFLREMAQREGRSPNVRLHAHGFEAVLALVEAGVGLALVPRSVAAEALAQVRVGAVPLAEPWARRELSLMVRADGRLPAFTAAFAQFLLDDPRVAATRDAPAASTPA</sequence>
<dbReference type="InterPro" id="IPR000847">
    <property type="entry name" value="LysR_HTH_N"/>
</dbReference>
<evidence type="ECO:0000313" key="7">
    <source>
        <dbReference type="Proteomes" id="UP000177515"/>
    </source>
</evidence>
<reference evidence="6 7" key="1">
    <citation type="submission" date="2016-10" db="EMBL/GenBank/DDBJ databases">
        <title>Complete genome sequences of three Cupriavidus strains isolated from various Malaysian environments.</title>
        <authorList>
            <person name="Abdullah A.A.-A."/>
            <person name="Shafie N.A.H."/>
            <person name="Lau N.S."/>
        </authorList>
    </citation>
    <scope>NUCLEOTIDE SEQUENCE [LARGE SCALE GENOMIC DNA]</scope>
    <source>
        <strain evidence="6 7">USMAA1020</strain>
    </source>
</reference>
<dbReference type="PANTHER" id="PTHR30419">
    <property type="entry name" value="HTH-TYPE TRANSCRIPTIONAL REGULATOR YBHD"/>
    <property type="match status" value="1"/>
</dbReference>
<dbReference type="Proteomes" id="UP000177515">
    <property type="component" value="Chromosome 2"/>
</dbReference>
<proteinExistence type="inferred from homology"/>
<keyword evidence="2" id="KW-0805">Transcription regulation</keyword>
<dbReference type="InterPro" id="IPR050950">
    <property type="entry name" value="HTH-type_LysR_regulators"/>
</dbReference>
<dbReference type="SUPFAM" id="SSF46785">
    <property type="entry name" value="Winged helix' DNA-binding domain"/>
    <property type="match status" value="1"/>
</dbReference>
<keyword evidence="7" id="KW-1185">Reference proteome</keyword>
<protein>
    <submittedName>
        <fullName evidence="6">LysR family transcriptional regulator</fullName>
    </submittedName>
</protein>
<dbReference type="PROSITE" id="PS50931">
    <property type="entry name" value="HTH_LYSR"/>
    <property type="match status" value="1"/>
</dbReference>
<comment type="similarity">
    <text evidence="1">Belongs to the LysR transcriptional regulatory family.</text>
</comment>
<dbReference type="RefSeq" id="WP_071071021.1">
    <property type="nucleotide sequence ID" value="NZ_CP017755.1"/>
</dbReference>
<accession>A0ABM6F9R0</accession>
<dbReference type="SUPFAM" id="SSF53850">
    <property type="entry name" value="Periplasmic binding protein-like II"/>
    <property type="match status" value="1"/>
</dbReference>
<keyword evidence="3" id="KW-0238">DNA-binding</keyword>